<dbReference type="RefSeq" id="WP_076584517.1">
    <property type="nucleotide sequence ID" value="NZ_FTLW01000001.1"/>
</dbReference>
<name>A0A1N6N4K7_9GAMM</name>
<proteinExistence type="predicted"/>
<dbReference type="AlphaFoldDB" id="A0A1N6N4K7"/>
<dbReference type="STRING" id="1604334.SAMN05421546_0088"/>
<organism evidence="3 4">
    <name type="scientific">Solilutibacter tolerans</name>
    <dbReference type="NCBI Taxonomy" id="1604334"/>
    <lineage>
        <taxon>Bacteria</taxon>
        <taxon>Pseudomonadati</taxon>
        <taxon>Pseudomonadota</taxon>
        <taxon>Gammaproteobacteria</taxon>
        <taxon>Lysobacterales</taxon>
        <taxon>Lysobacteraceae</taxon>
        <taxon>Solilutibacter</taxon>
    </lineage>
</organism>
<dbReference type="GO" id="GO:0042834">
    <property type="term" value="F:peptidoglycan binding"/>
    <property type="evidence" value="ECO:0007669"/>
    <property type="project" value="InterPro"/>
</dbReference>
<reference evidence="4" key="1">
    <citation type="submission" date="2017-01" db="EMBL/GenBank/DDBJ databases">
        <authorList>
            <person name="Varghese N."/>
            <person name="Submissions S."/>
        </authorList>
    </citation>
    <scope>NUCLEOTIDE SEQUENCE [LARGE SCALE GENOMIC DNA]</scope>
    <source>
        <strain evidence="4">UM1</strain>
    </source>
</reference>
<dbReference type="Proteomes" id="UP000241788">
    <property type="component" value="Unassembled WGS sequence"/>
</dbReference>
<feature type="region of interest" description="Disordered" evidence="1">
    <location>
        <begin position="49"/>
        <end position="70"/>
    </location>
</feature>
<dbReference type="SUPFAM" id="SSF110997">
    <property type="entry name" value="Sporulation related repeat"/>
    <property type="match status" value="1"/>
</dbReference>
<dbReference type="Gene3D" id="3.30.70.1070">
    <property type="entry name" value="Sporulation related repeat"/>
    <property type="match status" value="1"/>
</dbReference>
<sequence>MITRMLFVLLLMLNLGVAAWWAFHRPAPPPAAAPLDAAVPTLELVRAADATSTTPPATAPVEPAPAAEATSTPAPAATVAAPAAMVCASFGPYGDEAAVQVARGRLAQPGVQASVRSVGGANARGYNVVMPPLANRDAAVAMAERLRTAGFSDLVVRNEGEAANGIALGRFGSEENARRHQAALQAKGFAAQVEPVGGAGASYWLDVRAPAGFDANTQRTRLGAAQAQALACSA</sequence>
<evidence type="ECO:0000313" key="3">
    <source>
        <dbReference type="EMBL" id="SIP86961.1"/>
    </source>
</evidence>
<evidence type="ECO:0000313" key="4">
    <source>
        <dbReference type="Proteomes" id="UP000241788"/>
    </source>
</evidence>
<feature type="domain" description="SPOR" evidence="2">
    <location>
        <begin position="80"/>
        <end position="158"/>
    </location>
</feature>
<evidence type="ECO:0000259" key="2">
    <source>
        <dbReference type="PROSITE" id="PS51724"/>
    </source>
</evidence>
<dbReference type="PROSITE" id="PS51724">
    <property type="entry name" value="SPOR"/>
    <property type="match status" value="1"/>
</dbReference>
<evidence type="ECO:0000256" key="1">
    <source>
        <dbReference type="SAM" id="MobiDB-lite"/>
    </source>
</evidence>
<dbReference type="Pfam" id="PF05036">
    <property type="entry name" value="SPOR"/>
    <property type="match status" value="1"/>
</dbReference>
<dbReference type="InterPro" id="IPR036680">
    <property type="entry name" value="SPOR-like_sf"/>
</dbReference>
<accession>A0A1N6N4K7</accession>
<dbReference type="EMBL" id="FTLW01000001">
    <property type="protein sequence ID" value="SIP86961.1"/>
    <property type="molecule type" value="Genomic_DNA"/>
</dbReference>
<gene>
    <name evidence="3" type="ORF">SAMN05421546_0088</name>
</gene>
<protein>
    <submittedName>
        <fullName evidence="3">Sporulation related domain-containing protein</fullName>
    </submittedName>
</protein>
<keyword evidence="4" id="KW-1185">Reference proteome</keyword>
<dbReference type="InterPro" id="IPR007730">
    <property type="entry name" value="SPOR-like_dom"/>
</dbReference>